<dbReference type="GO" id="GO:0031929">
    <property type="term" value="P:TOR signaling"/>
    <property type="evidence" value="ECO:0007669"/>
    <property type="project" value="UniProtKB-UniRule"/>
</dbReference>
<dbReference type="GO" id="GO:0032956">
    <property type="term" value="P:regulation of actin cytoskeleton organization"/>
    <property type="evidence" value="ECO:0007669"/>
    <property type="project" value="TreeGrafter"/>
</dbReference>
<dbReference type="InterPro" id="IPR015943">
    <property type="entry name" value="WD40/YVTN_repeat-like_dom_sf"/>
</dbReference>
<dbReference type="EMBL" id="JAOTOJ010000014">
    <property type="protein sequence ID" value="KAK9393327.1"/>
    <property type="molecule type" value="Genomic_DNA"/>
</dbReference>
<evidence type="ECO:0000256" key="2">
    <source>
        <dbReference type="ARBA" id="ARBA00022574"/>
    </source>
</evidence>
<feature type="repeat" description="WD" evidence="4">
    <location>
        <begin position="195"/>
        <end position="229"/>
    </location>
</feature>
<dbReference type="InterPro" id="IPR019775">
    <property type="entry name" value="WD40_repeat_CS"/>
</dbReference>
<comment type="function">
    <text evidence="5">Subunit of TORC1 and TORC2, which regulate cell growth and survival in response to nutrient and hormonal signals.</text>
</comment>
<keyword evidence="2 4" id="KW-0853">WD repeat</keyword>
<dbReference type="InterPro" id="IPR001680">
    <property type="entry name" value="WD40_rpt"/>
</dbReference>
<evidence type="ECO:0000256" key="6">
    <source>
        <dbReference type="SAM" id="MobiDB-lite"/>
    </source>
</evidence>
<dbReference type="PANTHER" id="PTHR19842:SF0">
    <property type="entry name" value="TARGET OF RAPAMYCIN COMPLEX SUBUNIT LST8"/>
    <property type="match status" value="1"/>
</dbReference>
<dbReference type="PROSITE" id="PS50294">
    <property type="entry name" value="WD_REPEATS_REGION"/>
    <property type="match status" value="1"/>
</dbReference>
<dbReference type="Gene3D" id="2.130.10.10">
    <property type="entry name" value="YVTN repeat-like/Quinoprotein amine dehydrogenase"/>
    <property type="match status" value="1"/>
</dbReference>
<proteinExistence type="inferred from homology"/>
<evidence type="ECO:0000256" key="4">
    <source>
        <dbReference type="PROSITE-ProRule" id="PRU00221"/>
    </source>
</evidence>
<feature type="region of interest" description="Disordered" evidence="6">
    <location>
        <begin position="91"/>
        <end position="134"/>
    </location>
</feature>
<dbReference type="GO" id="GO:0005737">
    <property type="term" value="C:cytoplasm"/>
    <property type="evidence" value="ECO:0007669"/>
    <property type="project" value="UniProtKB-SubCell"/>
</dbReference>
<protein>
    <recommendedName>
        <fullName evidence="5">Target of rapamycin complex subunit lst8</fullName>
        <shortName evidence="5">TORC subunit lst8</shortName>
    </recommendedName>
</protein>
<sequence length="245" mass="27128">MFFLASYPPPGPALQVQKPVAPSPCITNAGQKQLMVGARIVAHLAVQSSALSRETFPWAEEKGKKWGRKQVGLRRHSQLIIPQAYPPLPAGQLPGLGDVREMDAGPRDPLPVWPASSSQSGSSAGRTLKPAHRRPILDQTICEAPPTRGRRPIARESLDSYLVPPRQRALFCGECYQHIRMYDLNSNNPNPVINYDGVSKNITSVGFHEDGRWMYTGGEDCMARIWDLRPQARGGFIWELALTPE</sequence>
<evidence type="ECO:0000256" key="3">
    <source>
        <dbReference type="ARBA" id="ARBA00022737"/>
    </source>
</evidence>
<name>A0AAW1AVY8_CROAD</name>
<reference evidence="7 8" key="1">
    <citation type="journal article" date="2024" name="Proc. Natl. Acad. Sci. U.S.A.">
        <title>The genetic regulatory architecture and epigenomic basis for age-related changes in rattlesnake venom.</title>
        <authorList>
            <person name="Hogan M.P."/>
            <person name="Holding M.L."/>
            <person name="Nystrom G.S."/>
            <person name="Colston T.J."/>
            <person name="Bartlett D.A."/>
            <person name="Mason A.J."/>
            <person name="Ellsworth S.A."/>
            <person name="Rautsaw R.M."/>
            <person name="Lawrence K.C."/>
            <person name="Strickland J.L."/>
            <person name="He B."/>
            <person name="Fraser P."/>
            <person name="Margres M.J."/>
            <person name="Gilbert D.M."/>
            <person name="Gibbs H.L."/>
            <person name="Parkinson C.L."/>
            <person name="Rokyta D.R."/>
        </authorList>
    </citation>
    <scope>NUCLEOTIDE SEQUENCE [LARGE SCALE GENOMIC DNA]</scope>
    <source>
        <strain evidence="7">DRR0105</strain>
    </source>
</reference>
<comment type="subcellular location">
    <subcellularLocation>
        <location evidence="5">Cytoplasm</location>
    </subcellularLocation>
</comment>
<keyword evidence="3 5" id="KW-0677">Repeat</keyword>
<dbReference type="Proteomes" id="UP001474421">
    <property type="component" value="Unassembled WGS sequence"/>
</dbReference>
<dbReference type="GO" id="GO:0031931">
    <property type="term" value="C:TORC1 complex"/>
    <property type="evidence" value="ECO:0007669"/>
    <property type="project" value="UniProtKB-UniRule"/>
</dbReference>
<accession>A0AAW1AVY8</accession>
<dbReference type="GO" id="GO:0031932">
    <property type="term" value="C:TORC2 complex"/>
    <property type="evidence" value="ECO:0007669"/>
    <property type="project" value="UniProtKB-UniRule"/>
</dbReference>
<keyword evidence="8" id="KW-1185">Reference proteome</keyword>
<dbReference type="SMART" id="SM00320">
    <property type="entry name" value="WD40"/>
    <property type="match status" value="1"/>
</dbReference>
<evidence type="ECO:0000256" key="1">
    <source>
        <dbReference type="ARBA" id="ARBA00009890"/>
    </source>
</evidence>
<comment type="subunit">
    <text evidence="5">Part of TORC1 complex. Part of the TORC2 complex.</text>
</comment>
<evidence type="ECO:0000313" key="8">
    <source>
        <dbReference type="Proteomes" id="UP001474421"/>
    </source>
</evidence>
<comment type="similarity">
    <text evidence="1 5">Belongs to the WD repeat LST8 family.</text>
</comment>
<dbReference type="Pfam" id="PF00400">
    <property type="entry name" value="WD40"/>
    <property type="match status" value="1"/>
</dbReference>
<dbReference type="PROSITE" id="PS00678">
    <property type="entry name" value="WD_REPEATS_1"/>
    <property type="match status" value="1"/>
</dbReference>
<dbReference type="InterPro" id="IPR036322">
    <property type="entry name" value="WD40_repeat_dom_sf"/>
</dbReference>
<dbReference type="AlphaFoldDB" id="A0AAW1AVY8"/>
<dbReference type="InterPro" id="IPR037588">
    <property type="entry name" value="MLST8"/>
</dbReference>
<dbReference type="PANTHER" id="PTHR19842">
    <property type="entry name" value="G BETA-LIKE PROTEIN GBL"/>
    <property type="match status" value="1"/>
</dbReference>
<evidence type="ECO:0000313" key="7">
    <source>
        <dbReference type="EMBL" id="KAK9393327.1"/>
    </source>
</evidence>
<dbReference type="PROSITE" id="PS50082">
    <property type="entry name" value="WD_REPEATS_2"/>
    <property type="match status" value="1"/>
</dbReference>
<keyword evidence="5" id="KW-0963">Cytoplasm</keyword>
<gene>
    <name evidence="7" type="ORF">NXF25_016589</name>
</gene>
<comment type="caution">
    <text evidence="7">The sequence shown here is derived from an EMBL/GenBank/DDBJ whole genome shotgun (WGS) entry which is preliminary data.</text>
</comment>
<feature type="compositionally biased region" description="Low complexity" evidence="6">
    <location>
        <begin position="115"/>
        <end position="125"/>
    </location>
</feature>
<dbReference type="SUPFAM" id="SSF50978">
    <property type="entry name" value="WD40 repeat-like"/>
    <property type="match status" value="1"/>
</dbReference>
<evidence type="ECO:0000256" key="5">
    <source>
        <dbReference type="RuleBase" id="RU369068"/>
    </source>
</evidence>
<organism evidence="7 8">
    <name type="scientific">Crotalus adamanteus</name>
    <name type="common">Eastern diamondback rattlesnake</name>
    <dbReference type="NCBI Taxonomy" id="8729"/>
    <lineage>
        <taxon>Eukaryota</taxon>
        <taxon>Metazoa</taxon>
        <taxon>Chordata</taxon>
        <taxon>Craniata</taxon>
        <taxon>Vertebrata</taxon>
        <taxon>Euteleostomi</taxon>
        <taxon>Lepidosauria</taxon>
        <taxon>Squamata</taxon>
        <taxon>Bifurcata</taxon>
        <taxon>Unidentata</taxon>
        <taxon>Episquamata</taxon>
        <taxon>Toxicofera</taxon>
        <taxon>Serpentes</taxon>
        <taxon>Colubroidea</taxon>
        <taxon>Viperidae</taxon>
        <taxon>Crotalinae</taxon>
        <taxon>Crotalus</taxon>
    </lineage>
</organism>